<feature type="non-terminal residue" evidence="1">
    <location>
        <position position="1"/>
    </location>
</feature>
<evidence type="ECO:0000313" key="2">
    <source>
        <dbReference type="Proteomes" id="UP001064048"/>
    </source>
</evidence>
<dbReference type="EMBL" id="CM046118">
    <property type="protein sequence ID" value="KAI8438227.1"/>
    <property type="molecule type" value="Genomic_DNA"/>
</dbReference>
<dbReference type="Proteomes" id="UP001064048">
    <property type="component" value="Chromosome 18"/>
</dbReference>
<gene>
    <name evidence="1" type="ORF">MSG28_010842</name>
</gene>
<accession>A0ACC0KQ07</accession>
<sequence>KTLPVHCVVEAVSSLEEGAWRRRSVVETDSYVIIPAATAFHELVPAAMMRLGYPHELAASAKDGPLATVGEVLGELTTVATLRIQLLRARQTPLQDIKDKLLRLLLSPMQLSGSPGRYPMSVMSEDNLSNAGSDLDDESGDVNPDDRPDSPEAPLSLITTKKNNGTEEQDKDSPKPPDIIKVHDIKQEPRDLSKPDQESSPHRSPAKNSDSSHNNNNNDDENGVADEHDNASDDDVVSERHYQPSSPHLDRLPFPMVPNHPMFGHGIMYMSQYMTGFPGVGGVPGEGASGLNLALAGASDERRKRNRTFIDPVSEVPVLEQWFSMNTHPSHNLILKYTEELNRMPYRQKFPRLESKNVQFWFKNRRAKCKRLKMSLYEPSSPSHYSHPGHPHALTEHVLLAALMWLLPATTTGGVVRDTLFNPCRTYSLNDQLHLDCSDQGLSELPDGLNYDVTNDPVSCVAGGLIAHDVVRYEMGTRLRELLVLLAACTLVLGEPAKKSARADKDAEGFLYQYEDYDAADDRKVLFSEDKPCPRDCICTASQGYRIAKCNRLEIGTQKFGDDITDLVIQNADPAFPIDLDDFIFKKLGLHQIATVKIVNSTIGYVGPNAFHGLQDLYAVNLSNNKLKSLHPDTFANNKKLLLLTLAYNPLKFPAPNSQDYFLNASSVQELDVSYCNMQYITANTFKNLSGVMYLNVAGNNLSDMDPDTFKKLLDLEELDLSDNNIQSLPNDIFSENTELATLHIQRNPIDTVYDLQVSDLLTLNAGQTNIKFVGPSMFNGMTYIANLNLSGNSIEKIHNQAFHKLVELNYLDLSYNNLDFISSILIKENIELDIFKISNNPNLRKLPEEGFNCSADQFNIYLFDASNCGLEDISDNALKTFTALSQINLSHNNIKTISNQVFSRCPKLVDVNLAYNMLTTLDVKIFEKNIDLARLNLQGNPIKVFSAEVFVHTPMLTWLDVSNAELTSLWKVDKNQPKTLLNNLSFLNVSHNRISEIKQTEVDNLNKLRTLDISNNPLACGREFENLMSWLSKHKVSPNADSASIANLARDGKDDEVNYSWEFLTKKTCGSSAIVHPVEPLPPVSDEEIWERIDKDSVGNFDLKDTLDDGKIDENPKDAYSYPDDDGEDADDADLDEEDDDDDEEEDDSGEDEDSDDMDLSVKLNEKPAKPKTLVLSKQLLRNYSTTTKPVPTASQDFPENKVEIEVKLMDNDNSVFEDSEPDFYPYLKEASMVKEDEHGHYEYLWPILIAVLGALLLLLIIAKIVMVVCSRRDKQVRYNSAIIAAMSQQGRTKKDCGLVYQQLSEDLTGPATPKLARYAPLHSVSVKASNMYESSPFHHNNIVPEAV</sequence>
<evidence type="ECO:0000313" key="1">
    <source>
        <dbReference type="EMBL" id="KAI8438227.1"/>
    </source>
</evidence>
<keyword evidence="2" id="KW-1185">Reference proteome</keyword>
<reference evidence="1 2" key="1">
    <citation type="journal article" date="2022" name="Genome Biol. Evol.">
        <title>The Spruce Budworm Genome: Reconstructing the Evolutionary History of Antifreeze Proteins.</title>
        <authorList>
            <person name="Beliveau C."/>
            <person name="Gagne P."/>
            <person name="Picq S."/>
            <person name="Vernygora O."/>
            <person name="Keeling C.I."/>
            <person name="Pinkney K."/>
            <person name="Doucet D."/>
            <person name="Wen F."/>
            <person name="Johnston J.S."/>
            <person name="Maaroufi H."/>
            <person name="Boyle B."/>
            <person name="Laroche J."/>
            <person name="Dewar K."/>
            <person name="Juretic N."/>
            <person name="Blackburn G."/>
            <person name="Nisole A."/>
            <person name="Brunet B."/>
            <person name="Brandao M."/>
            <person name="Lumley L."/>
            <person name="Duan J."/>
            <person name="Quan G."/>
            <person name="Lucarotti C.J."/>
            <person name="Roe A.D."/>
            <person name="Sperling F.A.H."/>
            <person name="Levesque R.C."/>
            <person name="Cusson M."/>
        </authorList>
    </citation>
    <scope>NUCLEOTIDE SEQUENCE [LARGE SCALE GENOMIC DNA]</scope>
    <source>
        <strain evidence="1">Glfc:IPQL:Cfum</strain>
    </source>
</reference>
<organism evidence="1 2">
    <name type="scientific">Choristoneura fumiferana</name>
    <name type="common">Spruce budworm moth</name>
    <name type="synonym">Archips fumiferana</name>
    <dbReference type="NCBI Taxonomy" id="7141"/>
    <lineage>
        <taxon>Eukaryota</taxon>
        <taxon>Metazoa</taxon>
        <taxon>Ecdysozoa</taxon>
        <taxon>Arthropoda</taxon>
        <taxon>Hexapoda</taxon>
        <taxon>Insecta</taxon>
        <taxon>Pterygota</taxon>
        <taxon>Neoptera</taxon>
        <taxon>Endopterygota</taxon>
        <taxon>Lepidoptera</taxon>
        <taxon>Glossata</taxon>
        <taxon>Ditrysia</taxon>
        <taxon>Tortricoidea</taxon>
        <taxon>Tortricidae</taxon>
        <taxon>Tortricinae</taxon>
        <taxon>Choristoneura</taxon>
    </lineage>
</organism>
<comment type="caution">
    <text evidence="1">The sequence shown here is derived from an EMBL/GenBank/DDBJ whole genome shotgun (WGS) entry which is preliminary data.</text>
</comment>
<proteinExistence type="predicted"/>
<name>A0ACC0KQ07_CHOFU</name>
<protein>
    <submittedName>
        <fullName evidence="1">Uncharacterized protein</fullName>
    </submittedName>
</protein>